<accession>A0ABN9XMY2</accession>
<dbReference type="Proteomes" id="UP001189429">
    <property type="component" value="Unassembled WGS sequence"/>
</dbReference>
<dbReference type="EMBL" id="CAUYUJ010020874">
    <property type="protein sequence ID" value="CAK0901063.1"/>
    <property type="molecule type" value="Genomic_DNA"/>
</dbReference>
<reference evidence="1" key="1">
    <citation type="submission" date="2023-10" db="EMBL/GenBank/DDBJ databases">
        <authorList>
            <person name="Chen Y."/>
            <person name="Shah S."/>
            <person name="Dougan E. K."/>
            <person name="Thang M."/>
            <person name="Chan C."/>
        </authorList>
    </citation>
    <scope>NUCLEOTIDE SEQUENCE [LARGE SCALE GENOMIC DNA]</scope>
</reference>
<evidence type="ECO:0008006" key="3">
    <source>
        <dbReference type="Google" id="ProtNLM"/>
    </source>
</evidence>
<proteinExistence type="predicted"/>
<organism evidence="1 2">
    <name type="scientific">Prorocentrum cordatum</name>
    <dbReference type="NCBI Taxonomy" id="2364126"/>
    <lineage>
        <taxon>Eukaryota</taxon>
        <taxon>Sar</taxon>
        <taxon>Alveolata</taxon>
        <taxon>Dinophyceae</taxon>
        <taxon>Prorocentrales</taxon>
        <taxon>Prorocentraceae</taxon>
        <taxon>Prorocentrum</taxon>
    </lineage>
</organism>
<comment type="caution">
    <text evidence="1">The sequence shown here is derived from an EMBL/GenBank/DDBJ whole genome shotgun (WGS) entry which is preliminary data.</text>
</comment>
<keyword evidence="2" id="KW-1185">Reference proteome</keyword>
<dbReference type="SUPFAM" id="SSF52540">
    <property type="entry name" value="P-loop containing nucleoside triphosphate hydrolases"/>
    <property type="match status" value="1"/>
</dbReference>
<evidence type="ECO:0000313" key="2">
    <source>
        <dbReference type="Proteomes" id="UP001189429"/>
    </source>
</evidence>
<dbReference type="InterPro" id="IPR027417">
    <property type="entry name" value="P-loop_NTPase"/>
</dbReference>
<name>A0ABN9XMY2_9DINO</name>
<protein>
    <recommendedName>
        <fullName evidence="3">Protein-tyrosine sulfotransferase</fullName>
    </recommendedName>
</protein>
<sequence>MLRKSHLFPLHGTASLRPQALPAGSGVADMLQVPEIRQLARMVWLVRHPLDVVAACRRYKTWSKGINEMYLNMETLAGNHFGGGRALVVTYERLCSGTASELLRVLAFVGRPDVQLAAVEAMLAAWPELRCRHANDTVPRRATLEVLSQDHPYHAGGVAGVTRELDSALGVWRRAAQASAEPAAGGVRRPSEL</sequence>
<evidence type="ECO:0000313" key="1">
    <source>
        <dbReference type="EMBL" id="CAK0901063.1"/>
    </source>
</evidence>
<dbReference type="Gene3D" id="3.40.50.300">
    <property type="entry name" value="P-loop containing nucleotide triphosphate hydrolases"/>
    <property type="match status" value="1"/>
</dbReference>
<gene>
    <name evidence="1" type="ORF">PCOR1329_LOCUS78154</name>
</gene>